<dbReference type="InterPro" id="IPR050267">
    <property type="entry name" value="Anti-sigma-factor_SerPK"/>
</dbReference>
<dbReference type="CDD" id="cd16936">
    <property type="entry name" value="HATPase_RsbW-like"/>
    <property type="match status" value="1"/>
</dbReference>
<dbReference type="InterPro" id="IPR036890">
    <property type="entry name" value="HATPase_C_sf"/>
</dbReference>
<protein>
    <submittedName>
        <fullName evidence="1">ATP-binding protein</fullName>
    </submittedName>
</protein>
<organism evidence="1 2">
    <name type="scientific">Streptomyces pyxinicus</name>
    <dbReference type="NCBI Taxonomy" id="2970331"/>
    <lineage>
        <taxon>Bacteria</taxon>
        <taxon>Bacillati</taxon>
        <taxon>Actinomycetota</taxon>
        <taxon>Actinomycetes</taxon>
        <taxon>Kitasatosporales</taxon>
        <taxon>Streptomycetaceae</taxon>
        <taxon>Streptomyces</taxon>
    </lineage>
</organism>
<proteinExistence type="predicted"/>
<dbReference type="PANTHER" id="PTHR35526">
    <property type="entry name" value="ANTI-SIGMA-F FACTOR RSBW-RELATED"/>
    <property type="match status" value="1"/>
</dbReference>
<sequence>MPRIRWTFDATPAAVHTVRRRMRAAVRWWGVALDDEDGARLELTASELLTNGLLHVGGRLSAELILDAGFLIVGVTDGSPVPPALPEPEPYAERGRGLALLDALGVMRGCEPAEGGKRCFAVLPLGGSPEGPPRSAPGPRAWEDRWTVTPHAHRLLGRLFPSTSAS</sequence>
<keyword evidence="1" id="KW-0547">Nucleotide-binding</keyword>
<comment type="caution">
    <text evidence="1">The sequence shown here is derived from an EMBL/GenBank/DDBJ whole genome shotgun (WGS) entry which is preliminary data.</text>
</comment>
<evidence type="ECO:0000313" key="1">
    <source>
        <dbReference type="EMBL" id="MCS0603385.1"/>
    </source>
</evidence>
<keyword evidence="2" id="KW-1185">Reference proteome</keyword>
<dbReference type="RefSeq" id="WP_258779862.1">
    <property type="nucleotide sequence ID" value="NZ_JANUGP010000014.1"/>
</dbReference>
<accession>A0ABT2B4D5</accession>
<dbReference type="Gene3D" id="3.30.565.10">
    <property type="entry name" value="Histidine kinase-like ATPase, C-terminal domain"/>
    <property type="match status" value="1"/>
</dbReference>
<evidence type="ECO:0000313" key="2">
    <source>
        <dbReference type="Proteomes" id="UP001205612"/>
    </source>
</evidence>
<dbReference type="EMBL" id="JANUGP010000014">
    <property type="protein sequence ID" value="MCS0603385.1"/>
    <property type="molecule type" value="Genomic_DNA"/>
</dbReference>
<dbReference type="Proteomes" id="UP001205612">
    <property type="component" value="Unassembled WGS sequence"/>
</dbReference>
<gene>
    <name evidence="1" type="ORF">NX794_19515</name>
</gene>
<reference evidence="1 2" key="1">
    <citation type="submission" date="2022-08" db="EMBL/GenBank/DDBJ databases">
        <authorList>
            <person name="Somphong A."/>
            <person name="Phongsopitanun W."/>
        </authorList>
    </citation>
    <scope>NUCLEOTIDE SEQUENCE [LARGE SCALE GENOMIC DNA]</scope>
    <source>
        <strain evidence="1 2">LP11</strain>
    </source>
</reference>
<name>A0ABT2B4D5_9ACTN</name>
<dbReference type="GO" id="GO:0005524">
    <property type="term" value="F:ATP binding"/>
    <property type="evidence" value="ECO:0007669"/>
    <property type="project" value="UniProtKB-KW"/>
</dbReference>
<keyword evidence="1" id="KW-0067">ATP-binding</keyword>
<dbReference type="PANTHER" id="PTHR35526:SF3">
    <property type="entry name" value="ANTI-SIGMA-F FACTOR RSBW"/>
    <property type="match status" value="1"/>
</dbReference>